<evidence type="ECO:0000313" key="11">
    <source>
        <dbReference type="EMBL" id="CCX35411.1"/>
    </source>
</evidence>
<accession>R4ZYK1</accession>
<evidence type="ECO:0000259" key="10">
    <source>
        <dbReference type="PROSITE" id="PS50071"/>
    </source>
</evidence>
<keyword evidence="5" id="KW-0804">Transcription</keyword>
<name>R4ZYK1_TAPDE</name>
<feature type="region of interest" description="Disordered" evidence="9">
    <location>
        <begin position="57"/>
        <end position="102"/>
    </location>
</feature>
<dbReference type="Proteomes" id="UP000013776">
    <property type="component" value="Unassembled WGS sequence"/>
</dbReference>
<dbReference type="SMART" id="SM00389">
    <property type="entry name" value="HOX"/>
    <property type="match status" value="1"/>
</dbReference>
<dbReference type="SUPFAM" id="SSF46689">
    <property type="entry name" value="Homeodomain-like"/>
    <property type="match status" value="1"/>
</dbReference>
<evidence type="ECO:0000256" key="8">
    <source>
        <dbReference type="PROSITE-ProRule" id="PRU00108"/>
    </source>
</evidence>
<gene>
    <name evidence="11" type="ORF">TAPDE_000439</name>
</gene>
<dbReference type="Pfam" id="PF05920">
    <property type="entry name" value="Homeobox_KN"/>
    <property type="match status" value="1"/>
</dbReference>
<evidence type="ECO:0000256" key="2">
    <source>
        <dbReference type="ARBA" id="ARBA00023015"/>
    </source>
</evidence>
<dbReference type="InterPro" id="IPR050224">
    <property type="entry name" value="TALE_homeobox"/>
</dbReference>
<dbReference type="GO" id="GO:0005634">
    <property type="term" value="C:nucleus"/>
    <property type="evidence" value="ECO:0007669"/>
    <property type="project" value="UniProtKB-SubCell"/>
</dbReference>
<keyword evidence="12" id="KW-1185">Reference proteome</keyword>
<dbReference type="InterPro" id="IPR009057">
    <property type="entry name" value="Homeodomain-like_sf"/>
</dbReference>
<evidence type="ECO:0000256" key="9">
    <source>
        <dbReference type="SAM" id="MobiDB-lite"/>
    </source>
</evidence>
<dbReference type="GO" id="GO:0003677">
    <property type="term" value="F:DNA binding"/>
    <property type="evidence" value="ECO:0007669"/>
    <property type="project" value="UniProtKB-UniRule"/>
</dbReference>
<organism evidence="11 12">
    <name type="scientific">Taphrina deformans (strain PYCC 5710 / ATCC 11124 / CBS 356.35 / IMI 108563 / JCM 9778 / NBRC 8474)</name>
    <name type="common">Peach leaf curl fungus</name>
    <name type="synonym">Lalaria deformans</name>
    <dbReference type="NCBI Taxonomy" id="1097556"/>
    <lineage>
        <taxon>Eukaryota</taxon>
        <taxon>Fungi</taxon>
        <taxon>Dikarya</taxon>
        <taxon>Ascomycota</taxon>
        <taxon>Taphrinomycotina</taxon>
        <taxon>Taphrinomycetes</taxon>
        <taxon>Taphrinales</taxon>
        <taxon>Taphrinaceae</taxon>
        <taxon>Taphrina</taxon>
    </lineage>
</organism>
<comment type="caution">
    <text evidence="11">The sequence shown here is derived from an EMBL/GenBank/DDBJ whole genome shotgun (WGS) entry which is preliminary data.</text>
</comment>
<evidence type="ECO:0000313" key="12">
    <source>
        <dbReference type="Proteomes" id="UP000013776"/>
    </source>
</evidence>
<dbReference type="GO" id="GO:0006355">
    <property type="term" value="P:regulation of DNA-templated transcription"/>
    <property type="evidence" value="ECO:0007669"/>
    <property type="project" value="InterPro"/>
</dbReference>
<feature type="region of interest" description="Disordered" evidence="9">
    <location>
        <begin position="181"/>
        <end position="236"/>
    </location>
</feature>
<dbReference type="FunFam" id="1.10.10.60:FF:000059">
    <property type="entry name" value="TGFB-induced factor homeobox 1"/>
    <property type="match status" value="1"/>
</dbReference>
<evidence type="ECO:0000256" key="3">
    <source>
        <dbReference type="ARBA" id="ARBA00023125"/>
    </source>
</evidence>
<dbReference type="PROSITE" id="PS50071">
    <property type="entry name" value="HOMEOBOX_2"/>
    <property type="match status" value="1"/>
</dbReference>
<keyword evidence="6 8" id="KW-0539">Nucleus</keyword>
<feature type="region of interest" description="Disordered" evidence="9">
    <location>
        <begin position="1"/>
        <end position="22"/>
    </location>
</feature>
<feature type="domain" description="Homeobox" evidence="10">
    <location>
        <begin position="114"/>
        <end position="177"/>
    </location>
</feature>
<dbReference type="PANTHER" id="PTHR11850">
    <property type="entry name" value="HOMEOBOX PROTEIN TRANSCRIPTION FACTORS"/>
    <property type="match status" value="1"/>
</dbReference>
<protein>
    <submittedName>
        <fullName evidence="11">Homeobox transcription factor</fullName>
    </submittedName>
</protein>
<proteinExistence type="inferred from homology"/>
<evidence type="ECO:0000256" key="7">
    <source>
        <dbReference type="ARBA" id="ARBA00038021"/>
    </source>
</evidence>
<dbReference type="VEuPathDB" id="FungiDB:TAPDE_000439"/>
<dbReference type="InterPro" id="IPR008422">
    <property type="entry name" value="KN_HD"/>
</dbReference>
<reference evidence="11 12" key="1">
    <citation type="journal article" date="2013" name="MBio">
        <title>Genome sequencing of the plant pathogen Taphrina deformans, the causal agent of peach leaf curl.</title>
        <authorList>
            <person name="Cisse O.H."/>
            <person name="Almeida J.M.G.C.F."/>
            <person name="Fonseca A."/>
            <person name="Kumar A.A."/>
            <person name="Salojaervi J."/>
            <person name="Overmyer K."/>
            <person name="Hauser P.M."/>
            <person name="Pagni M."/>
        </authorList>
    </citation>
    <scope>NUCLEOTIDE SEQUENCE [LARGE SCALE GENOMIC DNA]</scope>
    <source>
        <strain evidence="12">PYCC 5710 / ATCC 11124 / CBS 356.35 / IMI 108563 / JCM 9778 / NBRC 8474</strain>
    </source>
</reference>
<keyword evidence="3 8" id="KW-0238">DNA-binding</keyword>
<evidence type="ECO:0000256" key="5">
    <source>
        <dbReference type="ARBA" id="ARBA00023163"/>
    </source>
</evidence>
<keyword evidence="2" id="KW-0805">Transcription regulation</keyword>
<dbReference type="InterPro" id="IPR001356">
    <property type="entry name" value="HD"/>
</dbReference>
<dbReference type="STRING" id="1097556.R4ZYK1"/>
<dbReference type="EMBL" id="CAHR02000014">
    <property type="protein sequence ID" value="CCX35411.1"/>
    <property type="molecule type" value="Genomic_DNA"/>
</dbReference>
<dbReference type="Gene3D" id="1.10.10.60">
    <property type="entry name" value="Homeodomain-like"/>
    <property type="match status" value="1"/>
</dbReference>
<sequence>MHNGLRPYEPLQSPRIGLPYHHEEAPPMNYRDNTYGGTFSANGYLNHNAPAATSPIEYSQRRPSLPTAAQHHATPYDRQVSTGGFHPPVPSSQSHSYSQPGQQVYQEYTMGDASKPKRRRGNLPKSTTALLRTWLYDHTNHPYPSEDEKNQLAAQTGLMINQISNWFINARRRILQPSDMQKGLMQQSHASQNGSVQSTASQPRIHNAASQGPYVSQPRSPSQHASSVVLQPPYER</sequence>
<dbReference type="OrthoDB" id="10056939at2759"/>
<dbReference type="CDD" id="cd00086">
    <property type="entry name" value="homeodomain"/>
    <property type="match status" value="1"/>
</dbReference>
<evidence type="ECO:0000256" key="4">
    <source>
        <dbReference type="ARBA" id="ARBA00023155"/>
    </source>
</evidence>
<dbReference type="AlphaFoldDB" id="R4ZYK1"/>
<comment type="subcellular location">
    <subcellularLocation>
        <location evidence="1 8">Nucleus</location>
    </subcellularLocation>
</comment>
<keyword evidence="4 8" id="KW-0371">Homeobox</keyword>
<feature type="compositionally biased region" description="Polar residues" evidence="9">
    <location>
        <begin position="91"/>
        <end position="102"/>
    </location>
</feature>
<feature type="DNA-binding region" description="Homeobox" evidence="8">
    <location>
        <begin position="116"/>
        <end position="178"/>
    </location>
</feature>
<feature type="compositionally biased region" description="Polar residues" evidence="9">
    <location>
        <begin position="184"/>
        <end position="229"/>
    </location>
</feature>
<comment type="similarity">
    <text evidence="7">Belongs to the TALE/TGIF homeobox family.</text>
</comment>
<dbReference type="eggNOG" id="KOG0773">
    <property type="taxonomic scope" value="Eukaryota"/>
</dbReference>
<evidence type="ECO:0000256" key="1">
    <source>
        <dbReference type="ARBA" id="ARBA00004123"/>
    </source>
</evidence>
<evidence type="ECO:0000256" key="6">
    <source>
        <dbReference type="ARBA" id="ARBA00023242"/>
    </source>
</evidence>